<evidence type="ECO:0000313" key="4">
    <source>
        <dbReference type="Proteomes" id="UP001056708"/>
    </source>
</evidence>
<evidence type="ECO:0000313" key="3">
    <source>
        <dbReference type="EMBL" id="USR92308.1"/>
    </source>
</evidence>
<evidence type="ECO:0000256" key="1">
    <source>
        <dbReference type="SAM" id="MobiDB-lite"/>
    </source>
</evidence>
<dbReference type="InterPro" id="IPR045794">
    <property type="entry name" value="Trypco1"/>
</dbReference>
<reference evidence="3" key="1">
    <citation type="submission" date="2022-06" db="EMBL/GenBank/DDBJ databases">
        <title>Genome sequence of Phormidium yuhuli AB48 isolated from an industrial photobioreactor environment.</title>
        <authorList>
            <person name="Qiu Y."/>
            <person name="Noonan A.J.C."/>
            <person name="Dofher K."/>
            <person name="Koch M."/>
            <person name="Kieft B."/>
            <person name="Lin X."/>
            <person name="Ziels R.M."/>
            <person name="Hallam S.J."/>
        </authorList>
    </citation>
    <scope>NUCLEOTIDE SEQUENCE</scope>
    <source>
        <strain evidence="3">AB48</strain>
    </source>
</reference>
<proteinExistence type="predicted"/>
<sequence length="144" mass="15849">MANELPLQMLIYEDEQNTPYTIYVQSQDAAGVDPDRLQENLQEKQPSGDRPGRGFGDIPIDEEAKKQAKRRAQQAIQTLRGSAGLALRAFRDLGGAEVAEINLEFALKFAGKTGVPMVTEGSAETNMKIQVKLKFPEKNSDNPS</sequence>
<organism evidence="3 4">
    <name type="scientific">Phormidium yuhuli AB48</name>
    <dbReference type="NCBI Taxonomy" id="2940671"/>
    <lineage>
        <taxon>Bacteria</taxon>
        <taxon>Bacillati</taxon>
        <taxon>Cyanobacteriota</taxon>
        <taxon>Cyanophyceae</taxon>
        <taxon>Oscillatoriophycideae</taxon>
        <taxon>Oscillatoriales</taxon>
        <taxon>Oscillatoriaceae</taxon>
        <taxon>Phormidium</taxon>
        <taxon>Phormidium yuhuli</taxon>
    </lineage>
</organism>
<accession>A0ABY5ASY0</accession>
<feature type="region of interest" description="Disordered" evidence="1">
    <location>
        <begin position="27"/>
        <end position="59"/>
    </location>
</feature>
<dbReference type="RefSeq" id="WP_252664419.1">
    <property type="nucleotide sequence ID" value="NZ_CP098611.1"/>
</dbReference>
<gene>
    <name evidence="3" type="ORF">NEA10_06180</name>
</gene>
<dbReference type="Proteomes" id="UP001056708">
    <property type="component" value="Chromosome"/>
</dbReference>
<keyword evidence="4" id="KW-1185">Reference proteome</keyword>
<feature type="compositionally biased region" description="Basic and acidic residues" evidence="1">
    <location>
        <begin position="33"/>
        <end position="52"/>
    </location>
</feature>
<protein>
    <recommendedName>
        <fullName evidence="2">Trypsin-co-occurring domain-containing protein</fullName>
    </recommendedName>
</protein>
<dbReference type="NCBIfam" id="NF041216">
    <property type="entry name" value="CU044_2847_fam"/>
    <property type="match status" value="1"/>
</dbReference>
<evidence type="ECO:0000259" key="2">
    <source>
        <dbReference type="Pfam" id="PF19493"/>
    </source>
</evidence>
<dbReference type="EMBL" id="CP098611">
    <property type="protein sequence ID" value="USR92308.1"/>
    <property type="molecule type" value="Genomic_DNA"/>
</dbReference>
<feature type="domain" description="Trypsin-co-occurring" evidence="2">
    <location>
        <begin position="51"/>
        <end position="133"/>
    </location>
</feature>
<dbReference type="Pfam" id="PF19493">
    <property type="entry name" value="Trypco1"/>
    <property type="match status" value="1"/>
</dbReference>
<name>A0ABY5ASY0_9CYAN</name>